<evidence type="ECO:0000313" key="4">
    <source>
        <dbReference type="EMBL" id="ADY57725.1"/>
    </source>
</evidence>
<feature type="binding site" evidence="3">
    <location>
        <position position="155"/>
    </location>
    <ligand>
        <name>dCTP</name>
        <dbReference type="ChEBI" id="CHEBI:61481"/>
    </ligand>
</feature>
<name>F0SMG3_RUBBR</name>
<keyword evidence="5" id="KW-1185">Reference proteome</keyword>
<dbReference type="OrthoDB" id="9780202at2"/>
<dbReference type="HAMAP" id="MF_00146">
    <property type="entry name" value="dCTP_deaminase"/>
    <property type="match status" value="1"/>
</dbReference>
<gene>
    <name evidence="3" type="primary">dcd</name>
    <name evidence="4" type="ordered locus">Plabr_0095</name>
</gene>
<accession>F0SMG3</accession>
<dbReference type="Proteomes" id="UP000006860">
    <property type="component" value="Chromosome"/>
</dbReference>
<keyword evidence="2 3" id="KW-0546">Nucleotide metabolism</keyword>
<dbReference type="GO" id="GO:0015949">
    <property type="term" value="P:nucleobase-containing small molecule interconversion"/>
    <property type="evidence" value="ECO:0007669"/>
    <property type="project" value="TreeGrafter"/>
</dbReference>
<keyword evidence="1 3" id="KW-0378">Hydrolase</keyword>
<comment type="subunit">
    <text evidence="3">Homotrimer.</text>
</comment>
<dbReference type="GO" id="GO:0006229">
    <property type="term" value="P:dUTP biosynthetic process"/>
    <property type="evidence" value="ECO:0007669"/>
    <property type="project" value="InterPro"/>
</dbReference>
<dbReference type="AlphaFoldDB" id="F0SMG3"/>
<reference evidence="5" key="1">
    <citation type="submission" date="2011-02" db="EMBL/GenBank/DDBJ databases">
        <title>The complete genome of Planctomyces brasiliensis DSM 5305.</title>
        <authorList>
            <person name="Lucas S."/>
            <person name="Copeland A."/>
            <person name="Lapidus A."/>
            <person name="Bruce D."/>
            <person name="Goodwin L."/>
            <person name="Pitluck S."/>
            <person name="Kyrpides N."/>
            <person name="Mavromatis K."/>
            <person name="Pagani I."/>
            <person name="Ivanova N."/>
            <person name="Ovchinnikova G."/>
            <person name="Lu M."/>
            <person name="Detter J.C."/>
            <person name="Han C."/>
            <person name="Land M."/>
            <person name="Hauser L."/>
            <person name="Markowitz V."/>
            <person name="Cheng J.-F."/>
            <person name="Hugenholtz P."/>
            <person name="Woyke T."/>
            <person name="Wu D."/>
            <person name="Tindall B."/>
            <person name="Pomrenke H.G."/>
            <person name="Brambilla E."/>
            <person name="Klenk H.-P."/>
            <person name="Eisen J.A."/>
        </authorList>
    </citation>
    <scope>NUCLEOTIDE SEQUENCE [LARGE SCALE GENOMIC DNA]</scope>
    <source>
        <strain evidence="5">ATCC 49424 / DSM 5305 / JCM 21570 / NBRC 103401 / IFAM 1448</strain>
    </source>
</reference>
<dbReference type="PANTHER" id="PTHR42680:SF3">
    <property type="entry name" value="DCTP DEAMINASE"/>
    <property type="match status" value="1"/>
</dbReference>
<comment type="similarity">
    <text evidence="3">Belongs to the dCTP deaminase family.</text>
</comment>
<feature type="binding site" evidence="3">
    <location>
        <begin position="93"/>
        <end position="98"/>
    </location>
    <ligand>
        <name>dCTP</name>
        <dbReference type="ChEBI" id="CHEBI:61481"/>
    </ligand>
</feature>
<dbReference type="InterPro" id="IPR011962">
    <property type="entry name" value="dCTP_deaminase"/>
</dbReference>
<organism evidence="4 5">
    <name type="scientific">Rubinisphaera brasiliensis (strain ATCC 49424 / DSM 5305 / JCM 21570 / IAM 15109 / NBRC 103401 / IFAM 1448)</name>
    <name type="common">Planctomyces brasiliensis</name>
    <dbReference type="NCBI Taxonomy" id="756272"/>
    <lineage>
        <taxon>Bacteria</taxon>
        <taxon>Pseudomonadati</taxon>
        <taxon>Planctomycetota</taxon>
        <taxon>Planctomycetia</taxon>
        <taxon>Planctomycetales</taxon>
        <taxon>Planctomycetaceae</taxon>
        <taxon>Rubinisphaera</taxon>
    </lineage>
</organism>
<dbReference type="InterPro" id="IPR036157">
    <property type="entry name" value="dUTPase-like_sf"/>
</dbReference>
<dbReference type="CDD" id="cd07557">
    <property type="entry name" value="trimeric_dUTPase"/>
    <property type="match status" value="1"/>
</dbReference>
<comment type="pathway">
    <text evidence="3">Pyrimidine metabolism; dUMP biosynthesis; dUMP from dCTP: step 1/1.</text>
</comment>
<comment type="function">
    <text evidence="3">Bifunctional enzyme that catalyzes both the deamination of dCTP to dUTP and the hydrolysis of dUTP to dUMP without releasing the toxic dUTP intermediate.</text>
</comment>
<dbReference type="EMBL" id="CP002546">
    <property type="protein sequence ID" value="ADY57725.1"/>
    <property type="molecule type" value="Genomic_DNA"/>
</dbReference>
<feature type="active site" description="Proton donor/acceptor" evidence="3">
    <location>
        <position position="121"/>
    </location>
</feature>
<dbReference type="Pfam" id="PF22769">
    <property type="entry name" value="DCD"/>
    <property type="match status" value="1"/>
</dbReference>
<dbReference type="PANTHER" id="PTHR42680">
    <property type="entry name" value="DCTP DEAMINASE"/>
    <property type="match status" value="1"/>
</dbReference>
<comment type="catalytic activity">
    <reaction evidence="3">
        <text>dCTP + 2 H2O = dUMP + NH4(+) + diphosphate</text>
        <dbReference type="Rhea" id="RHEA:19205"/>
        <dbReference type="ChEBI" id="CHEBI:15377"/>
        <dbReference type="ChEBI" id="CHEBI:28938"/>
        <dbReference type="ChEBI" id="CHEBI:33019"/>
        <dbReference type="ChEBI" id="CHEBI:61481"/>
        <dbReference type="ChEBI" id="CHEBI:246422"/>
        <dbReference type="EC" id="3.5.4.30"/>
    </reaction>
</comment>
<evidence type="ECO:0000256" key="3">
    <source>
        <dbReference type="HAMAP-Rule" id="MF_00146"/>
    </source>
</evidence>
<evidence type="ECO:0000313" key="5">
    <source>
        <dbReference type="Proteomes" id="UP000006860"/>
    </source>
</evidence>
<dbReference type="GO" id="GO:0000166">
    <property type="term" value="F:nucleotide binding"/>
    <property type="evidence" value="ECO:0007669"/>
    <property type="project" value="UniProtKB-KW"/>
</dbReference>
<dbReference type="SUPFAM" id="SSF51283">
    <property type="entry name" value="dUTPase-like"/>
    <property type="match status" value="1"/>
</dbReference>
<dbReference type="Gene3D" id="2.70.40.10">
    <property type="match status" value="1"/>
</dbReference>
<dbReference type="GO" id="GO:0033973">
    <property type="term" value="F:dCTP deaminase (dUMP-forming) activity"/>
    <property type="evidence" value="ECO:0007669"/>
    <property type="project" value="UniProtKB-UniRule"/>
</dbReference>
<dbReference type="RefSeq" id="WP_013626469.1">
    <property type="nucleotide sequence ID" value="NC_015174.1"/>
</dbReference>
<dbReference type="EC" id="3.5.4.30" evidence="3"/>
<feature type="binding site" evidence="3">
    <location>
        <position position="111"/>
    </location>
    <ligand>
        <name>dCTP</name>
        <dbReference type="ChEBI" id="CHEBI:61481"/>
    </ligand>
</feature>
<keyword evidence="3" id="KW-0547">Nucleotide-binding</keyword>
<dbReference type="GO" id="GO:0006226">
    <property type="term" value="P:dUMP biosynthetic process"/>
    <property type="evidence" value="ECO:0007669"/>
    <property type="project" value="UniProtKB-UniRule"/>
</dbReference>
<dbReference type="NCBIfam" id="TIGR02274">
    <property type="entry name" value="dCTP_deam"/>
    <property type="match status" value="1"/>
</dbReference>
<feature type="site" description="Important for bifunctional activity" evidence="3">
    <location>
        <begin position="108"/>
        <end position="109"/>
    </location>
</feature>
<dbReference type="GO" id="GO:0008829">
    <property type="term" value="F:dCTP deaminase activity"/>
    <property type="evidence" value="ECO:0007669"/>
    <property type="project" value="InterPro"/>
</dbReference>
<dbReference type="KEGG" id="pbs:Plabr_0095"/>
<dbReference type="InterPro" id="IPR033704">
    <property type="entry name" value="dUTPase_trimeric"/>
</dbReference>
<comment type="caution">
    <text evidence="3">Lacks conserved residue(s) required for the propagation of feature annotation.</text>
</comment>
<protein>
    <recommendedName>
        <fullName evidence="3">dCTP deaminase, dUMP-forming</fullName>
        <ecNumber evidence="3">3.5.4.30</ecNumber>
    </recommendedName>
    <alternativeName>
        <fullName evidence="3">Bifunctional dCTP deaminase:dUTPase</fullName>
    </alternativeName>
    <alternativeName>
        <fullName evidence="3">DCD-DUT</fullName>
    </alternativeName>
</protein>
<dbReference type="eggNOG" id="COG0717">
    <property type="taxonomic scope" value="Bacteria"/>
</dbReference>
<proteinExistence type="inferred from homology"/>
<feature type="binding site" evidence="3">
    <location>
        <position position="138"/>
    </location>
    <ligand>
        <name>dCTP</name>
        <dbReference type="ChEBI" id="CHEBI:61481"/>
    </ligand>
</feature>
<evidence type="ECO:0000256" key="2">
    <source>
        <dbReference type="ARBA" id="ARBA00023080"/>
    </source>
</evidence>
<feature type="binding site" evidence="3">
    <location>
        <begin position="119"/>
        <end position="121"/>
    </location>
    <ligand>
        <name>dCTP</name>
        <dbReference type="ChEBI" id="CHEBI:61481"/>
    </ligand>
</feature>
<evidence type="ECO:0000256" key="1">
    <source>
        <dbReference type="ARBA" id="ARBA00022801"/>
    </source>
</evidence>
<dbReference type="HOGENOM" id="CLU_087476_0_1_0"/>
<sequence>MILTGQEIKAQMGTNISIEPFDEEKLNPNSYNLSLHDEILVYEEIVLDMRRPNRYKRYKIPPEGMVLSPNQLYLGRTVERTETHNLVPMLEGRSSVGRLGLFVHITAGFGDVGFCGYWTLEMFAVQPIRIYPGVEICQIFYHTLHGDVTEYSSGKYQRNRDIQPSMLYRDFEPQNDPQMRLSFDEKNDA</sequence>
<dbReference type="UniPathway" id="UPA00610">
    <property type="reaction ID" value="UER00667"/>
</dbReference>
<dbReference type="STRING" id="756272.Plabr_0095"/>
<feature type="binding site" evidence="3">
    <location>
        <position position="151"/>
    </location>
    <ligand>
        <name>dCTP</name>
        <dbReference type="ChEBI" id="CHEBI:61481"/>
    </ligand>
</feature>